<organism evidence="3 4">
    <name type="scientific">Gossypium barbadense</name>
    <name type="common">Sea Island cotton</name>
    <name type="synonym">Hibiscus barbadensis</name>
    <dbReference type="NCBI Taxonomy" id="3634"/>
    <lineage>
        <taxon>Eukaryota</taxon>
        <taxon>Viridiplantae</taxon>
        <taxon>Streptophyta</taxon>
        <taxon>Embryophyta</taxon>
        <taxon>Tracheophyta</taxon>
        <taxon>Spermatophyta</taxon>
        <taxon>Magnoliopsida</taxon>
        <taxon>eudicotyledons</taxon>
        <taxon>Gunneridae</taxon>
        <taxon>Pentapetalae</taxon>
        <taxon>rosids</taxon>
        <taxon>malvids</taxon>
        <taxon>Malvales</taxon>
        <taxon>Malvaceae</taxon>
        <taxon>Malvoideae</taxon>
        <taxon>Gossypium</taxon>
    </lineage>
</organism>
<dbReference type="PANTHER" id="PTHR33463:SF217">
    <property type="entry name" value="DISEASE RESISTANCE PROTEIN RPS2-LIKE"/>
    <property type="match status" value="1"/>
</dbReference>
<dbReference type="EMBL" id="KZ664029">
    <property type="protein sequence ID" value="PPS08305.1"/>
    <property type="molecule type" value="Genomic_DNA"/>
</dbReference>
<dbReference type="Proteomes" id="UP000239757">
    <property type="component" value="Unassembled WGS sequence"/>
</dbReference>
<keyword evidence="1" id="KW-0611">Plant defense</keyword>
<evidence type="ECO:0000313" key="4">
    <source>
        <dbReference type="Proteomes" id="UP000239757"/>
    </source>
</evidence>
<dbReference type="AlphaFoldDB" id="A0A2P5XY88"/>
<evidence type="ECO:0000313" key="3">
    <source>
        <dbReference type="EMBL" id="PPS08305.1"/>
    </source>
</evidence>
<dbReference type="OrthoDB" id="992748at2759"/>
<evidence type="ECO:0000256" key="2">
    <source>
        <dbReference type="SAM" id="Coils"/>
    </source>
</evidence>
<reference evidence="3 4" key="1">
    <citation type="submission" date="2015-01" db="EMBL/GenBank/DDBJ databases">
        <title>Genome of allotetraploid Gossypium barbadense reveals genomic plasticity and fiber elongation in cotton evolution.</title>
        <authorList>
            <person name="Chen X."/>
            <person name="Liu X."/>
            <person name="Zhao B."/>
            <person name="Zheng H."/>
            <person name="Hu Y."/>
            <person name="Lu G."/>
            <person name="Yang C."/>
            <person name="Chen J."/>
            <person name="Shan C."/>
            <person name="Zhang L."/>
            <person name="Zhou Y."/>
            <person name="Wang L."/>
            <person name="Guo W."/>
            <person name="Bai Y."/>
            <person name="Ruan J."/>
            <person name="Shangguan X."/>
            <person name="Mao Y."/>
            <person name="Jiang J."/>
            <person name="Zhu Y."/>
            <person name="Lei J."/>
            <person name="Kang H."/>
            <person name="Chen S."/>
            <person name="He X."/>
            <person name="Wang R."/>
            <person name="Wang Y."/>
            <person name="Chen J."/>
            <person name="Wang L."/>
            <person name="Yu S."/>
            <person name="Wang B."/>
            <person name="Wei J."/>
            <person name="Song S."/>
            <person name="Lu X."/>
            <person name="Gao Z."/>
            <person name="Gu W."/>
            <person name="Deng X."/>
            <person name="Ma D."/>
            <person name="Wang S."/>
            <person name="Liang W."/>
            <person name="Fang L."/>
            <person name="Cai C."/>
            <person name="Zhu X."/>
            <person name="Zhou B."/>
            <person name="Zhang Y."/>
            <person name="Chen Z."/>
            <person name="Xu S."/>
            <person name="Zhu R."/>
            <person name="Wang S."/>
            <person name="Zhang T."/>
            <person name="Zhao G."/>
        </authorList>
    </citation>
    <scope>NUCLEOTIDE SEQUENCE [LARGE SCALE GENOMIC DNA]</scope>
    <source>
        <strain evidence="4">cv. Xinhai21</strain>
        <tissue evidence="3">Leaf</tissue>
    </source>
</reference>
<sequence length="165" mass="18939">MAELVGPILDVFKFIGSKAGKYLKYQRKFVEYVGDFKQAQADLHAKEADIQQQLKDEHHFEKMPKQEVERWIKKLEEKLANAQHVEDNVGKGKYLRSCLGKLVDESTQAMKEVHAEGHFRGRLIFNDPSTIAVSLPTTELVGTANVREEIYQYLMGDNVRLIIMC</sequence>
<feature type="coiled-coil region" evidence="2">
    <location>
        <begin position="36"/>
        <end position="88"/>
    </location>
</feature>
<dbReference type="PANTHER" id="PTHR33463">
    <property type="entry name" value="NB-ARC DOMAIN-CONTAINING PROTEIN-RELATED"/>
    <property type="match status" value="1"/>
</dbReference>
<dbReference type="InterPro" id="IPR050905">
    <property type="entry name" value="Plant_NBS-LRR"/>
</dbReference>
<protein>
    <submittedName>
        <fullName evidence="3">Uncharacterized protein</fullName>
    </submittedName>
</protein>
<keyword evidence="2" id="KW-0175">Coiled coil</keyword>
<accession>A0A2P5XY88</accession>
<evidence type="ECO:0000256" key="1">
    <source>
        <dbReference type="ARBA" id="ARBA00022821"/>
    </source>
</evidence>
<gene>
    <name evidence="3" type="ORF">GOBAR_AA12347</name>
</gene>
<proteinExistence type="predicted"/>
<name>A0A2P5XY88_GOSBA</name>